<dbReference type="AlphaFoldDB" id="A0A0L6JLA5"/>
<keyword evidence="2" id="KW-1185">Reference proteome</keyword>
<dbReference type="RefSeq" id="WP_036937938.1">
    <property type="nucleotide sequence ID" value="NZ_JQKC01000006.1"/>
</dbReference>
<name>A0A0L6JLA5_9FIRM</name>
<evidence type="ECO:0000313" key="2">
    <source>
        <dbReference type="Proteomes" id="UP000036923"/>
    </source>
</evidence>
<dbReference type="Proteomes" id="UP000036923">
    <property type="component" value="Unassembled WGS sequence"/>
</dbReference>
<sequence>MLRKDIVRVISIMIVLILICGNWVGTFAASPKDTQNPISASNDYKYDSKSGIYKIDKTKPYSVEFNWDNQSIKGIRKDPHGVICHEYTCSPNNSLTVTMGDNLSGIQEARYLWTENKDVPSSDIMILVHGFQTTEGKDEKKSFTIDIHDHKNDYSSLKKGLWYLHVYLIDRAGNETNTCSEPIYINKAYNLKINTIYDFGWKKYFRKADNTPTKLSSDGIGVEDMPVYKNKEGLGIKMGYSIDLSLDTVGLDKPDSRVRVKALFYGLDKTNTLTPVDVYAWNKDGKLINISDIKSEYYTKSKLLELSRSSIITPDNTKPDYSTWKFSYFIPYNARIVKHGANAPELNYEKRFTKLLVVFDIIGYKDYGSHTKTLEFSKLENGWSHGNGGIYGENYPVDSDLLTEEPPYRDELKYHGQVFWYDLSHTVMDDVNKGRKW</sequence>
<evidence type="ECO:0000313" key="1">
    <source>
        <dbReference type="EMBL" id="KNY26554.1"/>
    </source>
</evidence>
<comment type="caution">
    <text evidence="1">The sequence shown here is derived from an EMBL/GenBank/DDBJ whole genome shotgun (WGS) entry which is preliminary data.</text>
</comment>
<organism evidence="1 2">
    <name type="scientific">Pseudobacteroides cellulosolvens ATCC 35603 = DSM 2933</name>
    <dbReference type="NCBI Taxonomy" id="398512"/>
    <lineage>
        <taxon>Bacteria</taxon>
        <taxon>Bacillati</taxon>
        <taxon>Bacillota</taxon>
        <taxon>Clostridia</taxon>
        <taxon>Eubacteriales</taxon>
        <taxon>Oscillospiraceae</taxon>
        <taxon>Pseudobacteroides</taxon>
    </lineage>
</organism>
<gene>
    <name evidence="1" type="ORF">Bccel_1819</name>
</gene>
<protein>
    <submittedName>
        <fullName evidence="1">Uncharacterized protein</fullName>
    </submittedName>
</protein>
<dbReference type="EMBL" id="LGTC01000001">
    <property type="protein sequence ID" value="KNY26554.1"/>
    <property type="molecule type" value="Genomic_DNA"/>
</dbReference>
<reference evidence="2" key="1">
    <citation type="submission" date="2015-07" db="EMBL/GenBank/DDBJ databases">
        <title>Near-Complete Genome Sequence of the Cellulolytic Bacterium Bacteroides (Pseudobacteroides) cellulosolvens ATCC 35603.</title>
        <authorList>
            <person name="Dassa B."/>
            <person name="Utturkar S.M."/>
            <person name="Klingeman D.M."/>
            <person name="Hurt R.A."/>
            <person name="Keller M."/>
            <person name="Xu J."/>
            <person name="Reddy Y.H.K."/>
            <person name="Borovok I."/>
            <person name="Grinberg I.R."/>
            <person name="Lamed R."/>
            <person name="Zhivin O."/>
            <person name="Bayer E.A."/>
            <person name="Brown S.D."/>
        </authorList>
    </citation>
    <scope>NUCLEOTIDE SEQUENCE [LARGE SCALE GENOMIC DNA]</scope>
    <source>
        <strain evidence="2">DSM 2933</strain>
    </source>
</reference>
<accession>A0A0L6JLA5</accession>
<proteinExistence type="predicted"/>